<gene>
    <name evidence="10" type="ORF">ACFS25_16465</name>
</gene>
<evidence type="ECO:0000256" key="6">
    <source>
        <dbReference type="ARBA" id="ARBA00023065"/>
    </source>
</evidence>
<keyword evidence="3" id="KW-1003">Cell membrane</keyword>
<comment type="similarity">
    <text evidence="8">Belongs to the anion channel-forming bestrophin (TC 1.A.46) family.</text>
</comment>
<dbReference type="RefSeq" id="WP_381503215.1">
    <property type="nucleotide sequence ID" value="NZ_JBHUOM010000014.1"/>
</dbReference>
<feature type="transmembrane region" description="Helical" evidence="9">
    <location>
        <begin position="12"/>
        <end position="33"/>
    </location>
</feature>
<comment type="subcellular location">
    <subcellularLocation>
        <location evidence="1">Cell membrane</location>
        <topology evidence="1">Multi-pass membrane protein</topology>
    </subcellularLocation>
</comment>
<sequence>MYVQKHISFRIIVQFAWRNLLVFITLSTGVYYMHTHLRIPLGISFLPLGTIGTAVAITLGFRNNSAYERFWEARTLWGGLVYQSRIFSRQLLSVYIPPGAPLETERNLLDLHRSFMYRQIAFAHALRMHLRREELTNSACWTQLGPLLSADELTILQQAINKPNCLLNLQSMAYAKVNDSQESSLFRQIQLETILAEFTQLQGKCERIKNTPLPRQYAFFTKVFVWIFVGLIPFGLVGELGWLTIPTSVLLSWIFVTLEQVGDYTENPFEGGINDVPMSALCQTIEMEGKEWLGEANLPKALQPTDGILL</sequence>
<evidence type="ECO:0000256" key="3">
    <source>
        <dbReference type="ARBA" id="ARBA00022475"/>
    </source>
</evidence>
<evidence type="ECO:0000256" key="5">
    <source>
        <dbReference type="ARBA" id="ARBA00022989"/>
    </source>
</evidence>
<evidence type="ECO:0000256" key="9">
    <source>
        <dbReference type="SAM" id="Phobius"/>
    </source>
</evidence>
<reference evidence="11" key="1">
    <citation type="journal article" date="2019" name="Int. J. Syst. Evol. Microbiol.">
        <title>The Global Catalogue of Microorganisms (GCM) 10K type strain sequencing project: providing services to taxonomists for standard genome sequencing and annotation.</title>
        <authorList>
            <consortium name="The Broad Institute Genomics Platform"/>
            <consortium name="The Broad Institute Genome Sequencing Center for Infectious Disease"/>
            <person name="Wu L."/>
            <person name="Ma J."/>
        </authorList>
    </citation>
    <scope>NUCLEOTIDE SEQUENCE [LARGE SCALE GENOMIC DNA]</scope>
    <source>
        <strain evidence="11">KCTC 52490</strain>
    </source>
</reference>
<organism evidence="10 11">
    <name type="scientific">Spirosoma flavum</name>
    <dbReference type="NCBI Taxonomy" id="2048557"/>
    <lineage>
        <taxon>Bacteria</taxon>
        <taxon>Pseudomonadati</taxon>
        <taxon>Bacteroidota</taxon>
        <taxon>Cytophagia</taxon>
        <taxon>Cytophagales</taxon>
        <taxon>Cytophagaceae</taxon>
        <taxon>Spirosoma</taxon>
    </lineage>
</organism>
<evidence type="ECO:0000256" key="4">
    <source>
        <dbReference type="ARBA" id="ARBA00022692"/>
    </source>
</evidence>
<keyword evidence="4 9" id="KW-0812">Transmembrane</keyword>
<proteinExistence type="inferred from homology"/>
<feature type="transmembrane region" description="Helical" evidence="9">
    <location>
        <begin position="217"/>
        <end position="234"/>
    </location>
</feature>
<keyword evidence="2" id="KW-0813">Transport</keyword>
<evidence type="ECO:0000313" key="11">
    <source>
        <dbReference type="Proteomes" id="UP001597512"/>
    </source>
</evidence>
<dbReference type="PANTHER" id="PTHR33281:SF19">
    <property type="entry name" value="VOLTAGE-DEPENDENT ANION CHANNEL-FORMING PROTEIN YNEE"/>
    <property type="match status" value="1"/>
</dbReference>
<dbReference type="Pfam" id="PF25539">
    <property type="entry name" value="Bestrophin_2"/>
    <property type="match status" value="1"/>
</dbReference>
<protein>
    <submittedName>
        <fullName evidence="10">Bestrophin family protein</fullName>
    </submittedName>
</protein>
<dbReference type="Proteomes" id="UP001597512">
    <property type="component" value="Unassembled WGS sequence"/>
</dbReference>
<accession>A0ABW6ALG4</accession>
<evidence type="ECO:0000256" key="1">
    <source>
        <dbReference type="ARBA" id="ARBA00004651"/>
    </source>
</evidence>
<evidence type="ECO:0000256" key="2">
    <source>
        <dbReference type="ARBA" id="ARBA00022448"/>
    </source>
</evidence>
<keyword evidence="6" id="KW-0406">Ion transport</keyword>
<keyword evidence="7 9" id="KW-0472">Membrane</keyword>
<comment type="caution">
    <text evidence="10">The sequence shown here is derived from an EMBL/GenBank/DDBJ whole genome shotgun (WGS) entry which is preliminary data.</text>
</comment>
<evidence type="ECO:0000313" key="10">
    <source>
        <dbReference type="EMBL" id="MFD2935382.1"/>
    </source>
</evidence>
<dbReference type="InterPro" id="IPR044669">
    <property type="entry name" value="YneE/VCCN1/2-like"/>
</dbReference>
<evidence type="ECO:0000256" key="8">
    <source>
        <dbReference type="ARBA" id="ARBA00034708"/>
    </source>
</evidence>
<evidence type="ECO:0000256" key="7">
    <source>
        <dbReference type="ARBA" id="ARBA00023136"/>
    </source>
</evidence>
<keyword evidence="11" id="KW-1185">Reference proteome</keyword>
<dbReference type="PANTHER" id="PTHR33281">
    <property type="entry name" value="UPF0187 PROTEIN YNEE"/>
    <property type="match status" value="1"/>
</dbReference>
<feature type="transmembrane region" description="Helical" evidence="9">
    <location>
        <begin position="39"/>
        <end position="61"/>
    </location>
</feature>
<name>A0ABW6ALG4_9BACT</name>
<dbReference type="EMBL" id="JBHUOM010000014">
    <property type="protein sequence ID" value="MFD2935382.1"/>
    <property type="molecule type" value="Genomic_DNA"/>
</dbReference>
<keyword evidence="5 9" id="KW-1133">Transmembrane helix</keyword>